<dbReference type="InterPro" id="IPR010987">
    <property type="entry name" value="Glutathione-S-Trfase_C-like"/>
</dbReference>
<evidence type="ECO:0000259" key="2">
    <source>
        <dbReference type="PROSITE" id="PS50405"/>
    </source>
</evidence>
<dbReference type="Pfam" id="PF02798">
    <property type="entry name" value="GST_N"/>
    <property type="match status" value="1"/>
</dbReference>
<dbReference type="PROSITE" id="PS50405">
    <property type="entry name" value="GST_CTER"/>
    <property type="match status" value="1"/>
</dbReference>
<dbReference type="InterPro" id="IPR004045">
    <property type="entry name" value="Glutathione_S-Trfase_N"/>
</dbReference>
<keyword evidence="4" id="KW-1185">Reference proteome</keyword>
<evidence type="ECO:0000313" key="3">
    <source>
        <dbReference type="EMBL" id="VVD27513.1"/>
    </source>
</evidence>
<dbReference type="Proteomes" id="UP000325811">
    <property type="component" value="Chromosome I"/>
</dbReference>
<dbReference type="SUPFAM" id="SSF52833">
    <property type="entry name" value="Thioredoxin-like"/>
    <property type="match status" value="1"/>
</dbReference>
<sequence length="213" mass="24042">MTMKLYIQNGSCSLAPQAIANETGLELELINVDVPAKKYGSDSDYYRVNQYGMVPTLEIDHETKLSEVLVISLFLADKKPELRLAPAADSFERFRQLEMLSFIATEVQAKFIPVLRPFVNEEAKDQFRALLVRNFTSLNQRLADGRDYLFGADFTVADAFLFSIVPWVVRTKVDIWNLSHLVAYMGRVAARPSVAKAMKEEGGSATGWRDRLL</sequence>
<accession>A0A5Q4YSQ7</accession>
<evidence type="ECO:0000259" key="1">
    <source>
        <dbReference type="PROSITE" id="PS50404"/>
    </source>
</evidence>
<dbReference type="SUPFAM" id="SSF47616">
    <property type="entry name" value="GST C-terminal domain-like"/>
    <property type="match status" value="1"/>
</dbReference>
<dbReference type="PANTHER" id="PTHR44051">
    <property type="entry name" value="GLUTATHIONE S-TRANSFERASE-RELATED"/>
    <property type="match status" value="1"/>
</dbReference>
<dbReference type="InterPro" id="IPR040079">
    <property type="entry name" value="Glutathione_S-Trfase"/>
</dbReference>
<evidence type="ECO:0000313" key="4">
    <source>
        <dbReference type="Proteomes" id="UP000325811"/>
    </source>
</evidence>
<dbReference type="Gene3D" id="3.40.30.10">
    <property type="entry name" value="Glutaredoxin"/>
    <property type="match status" value="1"/>
</dbReference>
<dbReference type="AlphaFoldDB" id="A0A5Q4YSQ7"/>
<dbReference type="Pfam" id="PF13410">
    <property type="entry name" value="GST_C_2"/>
    <property type="match status" value="1"/>
</dbReference>
<organism evidence="3 4">
    <name type="scientific">Paraburkholderia dioscoreae</name>
    <dbReference type="NCBI Taxonomy" id="2604047"/>
    <lineage>
        <taxon>Bacteria</taxon>
        <taxon>Pseudomonadati</taxon>
        <taxon>Pseudomonadota</taxon>
        <taxon>Betaproteobacteria</taxon>
        <taxon>Burkholderiales</taxon>
        <taxon>Burkholderiaceae</taxon>
        <taxon>Paraburkholderia</taxon>
    </lineage>
</organism>
<dbReference type="RefSeq" id="WP_165185181.1">
    <property type="nucleotide sequence ID" value="NZ_LR699553.1"/>
</dbReference>
<proteinExistence type="predicted"/>
<dbReference type="EMBL" id="LR699553">
    <property type="protein sequence ID" value="VVD27513.1"/>
    <property type="molecule type" value="Genomic_DNA"/>
</dbReference>
<dbReference type="Gene3D" id="1.20.1050.10">
    <property type="match status" value="1"/>
</dbReference>
<gene>
    <name evidence="3" type="ORF">PDMSB3_1051</name>
</gene>
<dbReference type="InterPro" id="IPR036282">
    <property type="entry name" value="Glutathione-S-Trfase_C_sf"/>
</dbReference>
<dbReference type="InterPro" id="IPR036249">
    <property type="entry name" value="Thioredoxin-like_sf"/>
</dbReference>
<dbReference type="KEGG" id="pdio:PDMSB3_1051"/>
<keyword evidence="3" id="KW-0808">Transferase</keyword>
<dbReference type="SFLD" id="SFLDG00358">
    <property type="entry name" value="Main_(cytGST)"/>
    <property type="match status" value="1"/>
</dbReference>
<dbReference type="CDD" id="cd03188">
    <property type="entry name" value="GST_C_Beta"/>
    <property type="match status" value="1"/>
</dbReference>
<dbReference type="CDD" id="cd03057">
    <property type="entry name" value="GST_N_Beta"/>
    <property type="match status" value="1"/>
</dbReference>
<dbReference type="PANTHER" id="PTHR44051:SF8">
    <property type="entry name" value="GLUTATHIONE S-TRANSFERASE GSTA"/>
    <property type="match status" value="1"/>
</dbReference>
<feature type="domain" description="GST N-terminal" evidence="1">
    <location>
        <begin position="1"/>
        <end position="83"/>
    </location>
</feature>
<protein>
    <submittedName>
        <fullName evidence="3">Glutathione S-transferase</fullName>
    </submittedName>
</protein>
<dbReference type="GO" id="GO:0016740">
    <property type="term" value="F:transferase activity"/>
    <property type="evidence" value="ECO:0007669"/>
    <property type="project" value="UniProtKB-KW"/>
</dbReference>
<dbReference type="SFLD" id="SFLDS00019">
    <property type="entry name" value="Glutathione_Transferase_(cytos"/>
    <property type="match status" value="1"/>
</dbReference>
<dbReference type="SFLD" id="SFLDG01150">
    <property type="entry name" value="Main.1:_Beta-like"/>
    <property type="match status" value="1"/>
</dbReference>
<feature type="domain" description="GST C-terminal" evidence="2">
    <location>
        <begin position="89"/>
        <end position="208"/>
    </location>
</feature>
<name>A0A5Q4YSQ7_9BURK</name>
<dbReference type="PROSITE" id="PS50404">
    <property type="entry name" value="GST_NTER"/>
    <property type="match status" value="1"/>
</dbReference>
<reference evidence="3 4" key="1">
    <citation type="submission" date="2019-08" db="EMBL/GenBank/DDBJ databases">
        <authorList>
            <person name="Herpell B J."/>
        </authorList>
    </citation>
    <scope>NUCLEOTIDE SEQUENCE [LARGE SCALE GENOMIC DNA]</scope>
    <source>
        <strain evidence="4">Msb3</strain>
    </source>
</reference>